<dbReference type="RefSeq" id="WP_345500966.1">
    <property type="nucleotide sequence ID" value="NZ_BAABLO010000001.1"/>
</dbReference>
<organism evidence="2 3">
    <name type="scientific">Pedococcus ginsenosidimutans</name>
    <dbReference type="NCBI Taxonomy" id="490570"/>
    <lineage>
        <taxon>Bacteria</taxon>
        <taxon>Bacillati</taxon>
        <taxon>Actinomycetota</taxon>
        <taxon>Actinomycetes</taxon>
        <taxon>Micrococcales</taxon>
        <taxon>Intrasporangiaceae</taxon>
        <taxon>Pedococcus</taxon>
    </lineage>
</organism>
<evidence type="ECO:0000313" key="2">
    <source>
        <dbReference type="EMBL" id="GAA4712096.1"/>
    </source>
</evidence>
<keyword evidence="3" id="KW-1185">Reference proteome</keyword>
<dbReference type="Proteomes" id="UP001500556">
    <property type="component" value="Unassembled WGS sequence"/>
</dbReference>
<comment type="caution">
    <text evidence="2">The sequence shown here is derived from an EMBL/GenBank/DDBJ whole genome shotgun (WGS) entry which is preliminary data.</text>
</comment>
<accession>A0ABP8XSD4</accession>
<sequence length="222" mass="22995">MTSSSELRPATALLRAGDVVARPAAFSSHQLVAGQDEPTVEPDTGPSAAWEAGREAGYRAGLLAAEQERAQWLAGARDREAADRSAREQQWAALFASLTSAVHDVVDSATVHDLHATAAHLGVEIAEALVGHHLEVGDCAARDAVGRALADVPRGAEVTVRLHPDDADLSPADVATIAPGCVVELVVDASVERSGAVVTVGDRTVDAQVGAALARVREVLAR</sequence>
<dbReference type="Pfam" id="PF02108">
    <property type="entry name" value="FliH"/>
    <property type="match status" value="1"/>
</dbReference>
<gene>
    <name evidence="2" type="ORF">GCM10025782_05260</name>
</gene>
<protein>
    <recommendedName>
        <fullName evidence="1">Flagellar assembly protein FliH/Type III secretion system HrpE domain-containing protein</fullName>
    </recommendedName>
</protein>
<name>A0ABP8XSD4_9MICO</name>
<dbReference type="InterPro" id="IPR018035">
    <property type="entry name" value="Flagellar_FliH/T3SS_HrpE"/>
</dbReference>
<dbReference type="EMBL" id="BAABLO010000001">
    <property type="protein sequence ID" value="GAA4712096.1"/>
    <property type="molecule type" value="Genomic_DNA"/>
</dbReference>
<reference evidence="3" key="1">
    <citation type="journal article" date="2019" name="Int. J. Syst. Evol. Microbiol.">
        <title>The Global Catalogue of Microorganisms (GCM) 10K type strain sequencing project: providing services to taxonomists for standard genome sequencing and annotation.</title>
        <authorList>
            <consortium name="The Broad Institute Genomics Platform"/>
            <consortium name="The Broad Institute Genome Sequencing Center for Infectious Disease"/>
            <person name="Wu L."/>
            <person name="Ma J."/>
        </authorList>
    </citation>
    <scope>NUCLEOTIDE SEQUENCE [LARGE SCALE GENOMIC DNA]</scope>
    <source>
        <strain evidence="3">JCM 18961</strain>
    </source>
</reference>
<evidence type="ECO:0000313" key="3">
    <source>
        <dbReference type="Proteomes" id="UP001500556"/>
    </source>
</evidence>
<evidence type="ECO:0000259" key="1">
    <source>
        <dbReference type="Pfam" id="PF02108"/>
    </source>
</evidence>
<proteinExistence type="predicted"/>
<feature type="domain" description="Flagellar assembly protein FliH/Type III secretion system HrpE" evidence="1">
    <location>
        <begin position="115"/>
        <end position="210"/>
    </location>
</feature>